<evidence type="ECO:0000313" key="1">
    <source>
        <dbReference type="EMBL" id="CEL56788.1"/>
    </source>
</evidence>
<reference evidence="1 2" key="1">
    <citation type="submission" date="2014-11" db="EMBL/GenBank/DDBJ databases">
        <authorList>
            <person name="Wibberg Daniel"/>
        </authorList>
    </citation>
    <scope>NUCLEOTIDE SEQUENCE [LARGE SCALE GENOMIC DNA]</scope>
    <source>
        <strain evidence="1">Rhizoctonia solani AG1-IB 7/3/14</strain>
    </source>
</reference>
<dbReference type="AlphaFoldDB" id="A0A0B7FKM9"/>
<dbReference type="Proteomes" id="UP000059188">
    <property type="component" value="Unassembled WGS sequence"/>
</dbReference>
<gene>
    <name evidence="1" type="ORF">RSOLAG1IB_08090</name>
</gene>
<organism evidence="1 2">
    <name type="scientific">Thanatephorus cucumeris (strain AG1-IB / isolate 7/3/14)</name>
    <name type="common">Lettuce bottom rot fungus</name>
    <name type="synonym">Rhizoctonia solani</name>
    <dbReference type="NCBI Taxonomy" id="1108050"/>
    <lineage>
        <taxon>Eukaryota</taxon>
        <taxon>Fungi</taxon>
        <taxon>Dikarya</taxon>
        <taxon>Basidiomycota</taxon>
        <taxon>Agaricomycotina</taxon>
        <taxon>Agaricomycetes</taxon>
        <taxon>Cantharellales</taxon>
        <taxon>Ceratobasidiaceae</taxon>
        <taxon>Rhizoctonia</taxon>
        <taxon>Rhizoctonia solani AG-1</taxon>
    </lineage>
</organism>
<evidence type="ECO:0000313" key="2">
    <source>
        <dbReference type="Proteomes" id="UP000059188"/>
    </source>
</evidence>
<dbReference type="EMBL" id="LN679124">
    <property type="protein sequence ID" value="CEL56788.1"/>
    <property type="molecule type" value="Genomic_DNA"/>
</dbReference>
<keyword evidence="2" id="KW-1185">Reference proteome</keyword>
<protein>
    <submittedName>
        <fullName evidence="1">Uncharacterized protein</fullName>
    </submittedName>
</protein>
<accession>A0A0B7FKM9</accession>
<proteinExistence type="predicted"/>
<name>A0A0B7FKM9_THACB</name>
<sequence>MESTLFKSLTTGIAPVQQVVYAPSDFGVAVHHFRVLDSTPAHGSSVENPDTCSQLHQSHAHHSTVLNNDSRNSGFGLLLNHTLKTLDNLKIPRTNATTYSHTTDPSCLVILSIPNEVEGWVMVDTSASDTT</sequence>